<dbReference type="Gene3D" id="2.60.40.10">
    <property type="entry name" value="Immunoglobulins"/>
    <property type="match status" value="1"/>
</dbReference>
<gene>
    <name evidence="1" type="ORF">PAMC26577_19145</name>
</gene>
<accession>A0A242MP43</accession>
<name>A0A242MP43_CABSO</name>
<proteinExistence type="predicted"/>
<reference evidence="1 2" key="1">
    <citation type="submission" date="2017-03" db="EMBL/GenBank/DDBJ databases">
        <title>Genome analysis of strain PAMC 26577.</title>
        <authorList>
            <person name="Oh H.-M."/>
            <person name="Yang J.-A."/>
        </authorList>
    </citation>
    <scope>NUCLEOTIDE SEQUENCE [LARGE SCALE GENOMIC DNA]</scope>
    <source>
        <strain evidence="1 2">PAMC 26577</strain>
    </source>
</reference>
<sequence>MNCLAGLAGYSHTVFPPEGIEQMASAHEVIYLAVITDVDGVGNGGVIENEKPLISGRADPFATIDVHDGTALLGVAAANGQGGWTLQLSSPLFDGVHDLSATQDTGYGVRSVASYFAVTVKALEGAPMSADDAFAPATATSASGGSGEPGVPFFPPNVFNSRRGAAVSNAADTYSANPGDAQALAISALSADASSADPHA</sequence>
<comment type="caution">
    <text evidence="1">The sequence shown here is derived from an EMBL/GenBank/DDBJ whole genome shotgun (WGS) entry which is preliminary data.</text>
</comment>
<evidence type="ECO:0000313" key="2">
    <source>
        <dbReference type="Proteomes" id="UP000195221"/>
    </source>
</evidence>
<dbReference type="EMBL" id="NBTZ01000080">
    <property type="protein sequence ID" value="OTP72950.1"/>
    <property type="molecule type" value="Genomic_DNA"/>
</dbReference>
<evidence type="ECO:0000313" key="1">
    <source>
        <dbReference type="EMBL" id="OTP72950.1"/>
    </source>
</evidence>
<dbReference type="AlphaFoldDB" id="A0A242MP43"/>
<dbReference type="Proteomes" id="UP000195221">
    <property type="component" value="Unassembled WGS sequence"/>
</dbReference>
<dbReference type="InterPro" id="IPR013783">
    <property type="entry name" value="Ig-like_fold"/>
</dbReference>
<organism evidence="1 2">
    <name type="scientific">Caballeronia sordidicola</name>
    <name type="common">Burkholderia sordidicola</name>
    <dbReference type="NCBI Taxonomy" id="196367"/>
    <lineage>
        <taxon>Bacteria</taxon>
        <taxon>Pseudomonadati</taxon>
        <taxon>Pseudomonadota</taxon>
        <taxon>Betaproteobacteria</taxon>
        <taxon>Burkholderiales</taxon>
        <taxon>Burkholderiaceae</taxon>
        <taxon>Caballeronia</taxon>
    </lineage>
</organism>
<protein>
    <submittedName>
        <fullName evidence="1">T1SS secreted agglutinin RTX</fullName>
    </submittedName>
</protein>